<evidence type="ECO:0000313" key="1">
    <source>
        <dbReference type="EMBL" id="QDT91804.1"/>
    </source>
</evidence>
<protein>
    <submittedName>
        <fullName evidence="1">Uncharacterized protein</fullName>
    </submittedName>
</protein>
<dbReference type="EMBL" id="CP036343">
    <property type="protein sequence ID" value="QDT91804.1"/>
    <property type="molecule type" value="Genomic_DNA"/>
</dbReference>
<dbReference type="Proteomes" id="UP000316855">
    <property type="component" value="Chromosome"/>
</dbReference>
<reference evidence="1 2" key="1">
    <citation type="submission" date="2019-02" db="EMBL/GenBank/DDBJ databases">
        <title>Deep-cultivation of Planctomycetes and their phenomic and genomic characterization uncovers novel biology.</title>
        <authorList>
            <person name="Wiegand S."/>
            <person name="Jogler M."/>
            <person name="Boedeker C."/>
            <person name="Pinto D."/>
            <person name="Vollmers J."/>
            <person name="Rivas-Marin E."/>
            <person name="Kohn T."/>
            <person name="Peeters S.H."/>
            <person name="Heuer A."/>
            <person name="Rast P."/>
            <person name="Oberbeckmann S."/>
            <person name="Bunk B."/>
            <person name="Jeske O."/>
            <person name="Meyerdierks A."/>
            <person name="Storesund J.E."/>
            <person name="Kallscheuer N."/>
            <person name="Luecker S."/>
            <person name="Lage O.M."/>
            <person name="Pohl T."/>
            <person name="Merkel B.J."/>
            <person name="Hornburger P."/>
            <person name="Mueller R.-W."/>
            <person name="Bruemmer F."/>
            <person name="Labrenz M."/>
            <person name="Spormann A.M."/>
            <person name="Op den Camp H."/>
            <person name="Overmann J."/>
            <person name="Amann R."/>
            <person name="Jetten M.S.M."/>
            <person name="Mascher T."/>
            <person name="Medema M.H."/>
            <person name="Devos D.P."/>
            <person name="Kaster A.-K."/>
            <person name="Ovreas L."/>
            <person name="Rohde M."/>
            <person name="Galperin M.Y."/>
            <person name="Jogler C."/>
        </authorList>
    </citation>
    <scope>NUCLEOTIDE SEQUENCE [LARGE SCALE GENOMIC DNA]</scope>
    <source>
        <strain evidence="1 2">Pan161</strain>
    </source>
</reference>
<dbReference type="KEGG" id="gax:Pan161_34670"/>
<organism evidence="1 2">
    <name type="scientific">Gimesia algae</name>
    <dbReference type="NCBI Taxonomy" id="2527971"/>
    <lineage>
        <taxon>Bacteria</taxon>
        <taxon>Pseudomonadati</taxon>
        <taxon>Planctomycetota</taxon>
        <taxon>Planctomycetia</taxon>
        <taxon>Planctomycetales</taxon>
        <taxon>Planctomycetaceae</taxon>
        <taxon>Gimesia</taxon>
    </lineage>
</organism>
<keyword evidence="2" id="KW-1185">Reference proteome</keyword>
<dbReference type="AlphaFoldDB" id="A0A517VFN2"/>
<sequence>MDTTTQSCCSHCQSESEQAPLTPSSDADCCQCLCSGAIQEQEPQLDDVSAPACWISLPLISLSSQTFIDEQAFSTIPSEPVPLYGRALRCQQMSFQC</sequence>
<proteinExistence type="predicted"/>
<gene>
    <name evidence="1" type="ORF">Pan161_34670</name>
</gene>
<accession>A0A517VFN2</accession>
<name>A0A517VFN2_9PLAN</name>
<evidence type="ECO:0000313" key="2">
    <source>
        <dbReference type="Proteomes" id="UP000316855"/>
    </source>
</evidence>